<comment type="catalytic activity">
    <reaction evidence="1">
        <text>ATP + H2O = ADP + phosphate + H(+)</text>
        <dbReference type="Rhea" id="RHEA:13065"/>
        <dbReference type="ChEBI" id="CHEBI:15377"/>
        <dbReference type="ChEBI" id="CHEBI:15378"/>
        <dbReference type="ChEBI" id="CHEBI:30616"/>
        <dbReference type="ChEBI" id="CHEBI:43474"/>
        <dbReference type="ChEBI" id="CHEBI:456216"/>
        <dbReference type="EC" id="5.6.2.3"/>
    </reaction>
</comment>
<dbReference type="PANTHER" id="PTHR10492:SF100">
    <property type="entry name" value="ATP-DEPENDENT DNA HELICASE"/>
    <property type="match status" value="1"/>
</dbReference>
<dbReference type="eggNOG" id="KOG0987">
    <property type="taxonomic scope" value="Eukaryota"/>
</dbReference>
<evidence type="ECO:0000259" key="2">
    <source>
        <dbReference type="Pfam" id="PF05970"/>
    </source>
</evidence>
<reference evidence="3" key="1">
    <citation type="journal article" date="2013" name="Genome Biol.">
        <title>Reference genomes and transcriptomes of Nicotiana sylvestris and Nicotiana tomentosiformis.</title>
        <authorList>
            <person name="Sierro N."/>
            <person name="Battey J.N."/>
            <person name="Ouadi S."/>
            <person name="Bovet L."/>
            <person name="Goepfert S."/>
            <person name="Bakaher N."/>
            <person name="Peitsch M.C."/>
            <person name="Ivanov N.V."/>
        </authorList>
    </citation>
    <scope>NUCLEOTIDE SEQUENCE [LARGE SCALE GENOMIC DNA]</scope>
</reference>
<dbReference type="RefSeq" id="XP_009769221.1">
    <property type="nucleotide sequence ID" value="XM_009770919.1"/>
</dbReference>
<keyword evidence="1" id="KW-0234">DNA repair</keyword>
<keyword evidence="1" id="KW-0067">ATP-binding</keyword>
<evidence type="ECO:0000313" key="3">
    <source>
        <dbReference type="Proteomes" id="UP000189701"/>
    </source>
</evidence>
<sequence length="199" mass="22320">LGVAGRARFIALATTTSGVAASILPGGRTAHSRFKIPIDIDENFSCNINKQSSLACLIRDVKLIVWDEVSMAKKKMIKTHVISAKIASGDFKNTHVFIPRIPLMSSEDEKSPVQFKRTQFSVRLCFAMTINKSQGQTLDFVDIYLREPVFSHDHLYVALSREKASNCLKILIQTPNLDSDDDHSTYNIVYDEIIQKAFL</sequence>
<evidence type="ECO:0000313" key="4">
    <source>
        <dbReference type="RefSeq" id="XP_009769221.1"/>
    </source>
</evidence>
<dbReference type="Proteomes" id="UP000189701">
    <property type="component" value="Unplaced"/>
</dbReference>
<dbReference type="AlphaFoldDB" id="A0A1U7VW82"/>
<gene>
    <name evidence="4" type="primary">LOC104220109</name>
</gene>
<dbReference type="GO" id="GO:0006310">
    <property type="term" value="P:DNA recombination"/>
    <property type="evidence" value="ECO:0007669"/>
    <property type="project" value="UniProtKB-KW"/>
</dbReference>
<comment type="cofactor">
    <cofactor evidence="1">
        <name>Mg(2+)</name>
        <dbReference type="ChEBI" id="CHEBI:18420"/>
    </cofactor>
</comment>
<dbReference type="GO" id="GO:0000723">
    <property type="term" value="P:telomere maintenance"/>
    <property type="evidence" value="ECO:0007669"/>
    <property type="project" value="InterPro"/>
</dbReference>
<dbReference type="CDD" id="cd18809">
    <property type="entry name" value="SF1_C_RecD"/>
    <property type="match status" value="1"/>
</dbReference>
<dbReference type="GO" id="GO:0016887">
    <property type="term" value="F:ATP hydrolysis activity"/>
    <property type="evidence" value="ECO:0007669"/>
    <property type="project" value="RHEA"/>
</dbReference>
<keyword evidence="1" id="KW-0233">DNA recombination</keyword>
<feature type="domain" description="DNA helicase Pif1-like DEAD-box helicase" evidence="2">
    <location>
        <begin position="9"/>
        <end position="77"/>
    </location>
</feature>
<organism evidence="3 4">
    <name type="scientific">Nicotiana sylvestris</name>
    <name type="common">Wood tobacco</name>
    <name type="synonym">South American tobacco</name>
    <dbReference type="NCBI Taxonomy" id="4096"/>
    <lineage>
        <taxon>Eukaryota</taxon>
        <taxon>Viridiplantae</taxon>
        <taxon>Streptophyta</taxon>
        <taxon>Embryophyta</taxon>
        <taxon>Tracheophyta</taxon>
        <taxon>Spermatophyta</taxon>
        <taxon>Magnoliopsida</taxon>
        <taxon>eudicotyledons</taxon>
        <taxon>Gunneridae</taxon>
        <taxon>Pentapetalae</taxon>
        <taxon>asterids</taxon>
        <taxon>lamiids</taxon>
        <taxon>Solanales</taxon>
        <taxon>Solanaceae</taxon>
        <taxon>Nicotianoideae</taxon>
        <taxon>Nicotianeae</taxon>
        <taxon>Nicotiana</taxon>
    </lineage>
</organism>
<dbReference type="InterPro" id="IPR027417">
    <property type="entry name" value="P-loop_NTPase"/>
</dbReference>
<name>A0A1U7VW82_NICSY</name>
<evidence type="ECO:0000256" key="1">
    <source>
        <dbReference type="RuleBase" id="RU363044"/>
    </source>
</evidence>
<dbReference type="GO" id="GO:0006281">
    <property type="term" value="P:DNA repair"/>
    <property type="evidence" value="ECO:0007669"/>
    <property type="project" value="UniProtKB-KW"/>
</dbReference>
<dbReference type="EC" id="5.6.2.3" evidence="1"/>
<dbReference type="GO" id="GO:0043139">
    <property type="term" value="F:5'-3' DNA helicase activity"/>
    <property type="evidence" value="ECO:0007669"/>
    <property type="project" value="UniProtKB-EC"/>
</dbReference>
<keyword evidence="3" id="KW-1185">Reference proteome</keyword>
<keyword evidence="1" id="KW-0227">DNA damage</keyword>
<dbReference type="GO" id="GO:0005524">
    <property type="term" value="F:ATP binding"/>
    <property type="evidence" value="ECO:0007669"/>
    <property type="project" value="UniProtKB-KW"/>
</dbReference>
<feature type="non-terminal residue" evidence="4">
    <location>
        <position position="1"/>
    </location>
</feature>
<reference evidence="4" key="2">
    <citation type="submission" date="2025-08" db="UniProtKB">
        <authorList>
            <consortium name="RefSeq"/>
        </authorList>
    </citation>
    <scope>IDENTIFICATION</scope>
    <source>
        <tissue evidence="4">Leaf</tissue>
    </source>
</reference>
<dbReference type="Pfam" id="PF05970">
    <property type="entry name" value="PIF1"/>
    <property type="match status" value="1"/>
</dbReference>
<keyword evidence="1" id="KW-0347">Helicase</keyword>
<accession>A0A1U7VW82</accession>
<proteinExistence type="inferred from homology"/>
<dbReference type="Gene3D" id="3.40.50.300">
    <property type="entry name" value="P-loop containing nucleotide triphosphate hydrolases"/>
    <property type="match status" value="2"/>
</dbReference>
<dbReference type="FunFam" id="3.40.50.300:FF:002884">
    <property type="entry name" value="ATP-dependent DNA helicase"/>
    <property type="match status" value="1"/>
</dbReference>
<dbReference type="STRING" id="4096.A0A1U7VW82"/>
<keyword evidence="1" id="KW-0378">Hydrolase</keyword>
<dbReference type="PANTHER" id="PTHR10492">
    <property type="match status" value="1"/>
</dbReference>
<dbReference type="SUPFAM" id="SSF52540">
    <property type="entry name" value="P-loop containing nucleoside triphosphate hydrolases"/>
    <property type="match status" value="1"/>
</dbReference>
<protein>
    <recommendedName>
        <fullName evidence="1">ATP-dependent DNA helicase</fullName>
        <ecNumber evidence="1">5.6.2.3</ecNumber>
    </recommendedName>
</protein>
<dbReference type="InterPro" id="IPR010285">
    <property type="entry name" value="DNA_helicase_pif1-like_DEAD"/>
</dbReference>
<keyword evidence="1" id="KW-0547">Nucleotide-binding</keyword>
<comment type="similarity">
    <text evidence="1">Belongs to the helicase family.</text>
</comment>